<dbReference type="Gene3D" id="2.120.10.10">
    <property type="match status" value="1"/>
</dbReference>
<protein>
    <recommendedName>
        <fullName evidence="1">Sialidase domain-containing protein</fullName>
    </recommendedName>
</protein>
<dbReference type="EMBL" id="LN831776">
    <property type="protein sequence ID" value="CQR54662.1"/>
    <property type="molecule type" value="Genomic_DNA"/>
</dbReference>
<sequence>MLNHPILELNDLTEDGKLYFNRRLGLVESLLPCDLESSHACDLQELPNGDLLCVWFAGSDEGNSDVSIVMSRLNAGSDAWTPAVRISDDNGFSEQNPSLFLHPNGELWVVYTAQRARTGDESPEFNLQYTSKIYRKVSRDNGKTWGKAEVMFSREGSFCRQKIQILSSGRWIFENWICFNDDTRNGSDITVMNISDDEGATWRNVEVPGSRGRVHCNVIEIAPGKLIGLFRSRSADNIYFAKSDDNGETWTEPVRTELPNNNSSISAIKLASGKLAVIYNDLRFNDKPDITVWPFERCPVTVAISEDEGRTWPYRRHVETGEGFSGHKNLIRNRRYEYPCMMQAADGSLHAAYSFGNRRTMKFVSFTEQWVTGAE</sequence>
<dbReference type="AlphaFoldDB" id="A0A0E4H8M6"/>
<evidence type="ECO:0000313" key="3">
    <source>
        <dbReference type="Proteomes" id="UP000033163"/>
    </source>
</evidence>
<name>A0A0E4H8M6_9BACL</name>
<dbReference type="Pfam" id="PF13088">
    <property type="entry name" value="BNR_2"/>
    <property type="match status" value="1"/>
</dbReference>
<dbReference type="InterPro" id="IPR011040">
    <property type="entry name" value="Sialidase"/>
</dbReference>
<dbReference type="Proteomes" id="UP000033163">
    <property type="component" value="Chromosome I"/>
</dbReference>
<dbReference type="KEGG" id="pri:PRIO_2253"/>
<dbReference type="CDD" id="cd15482">
    <property type="entry name" value="Sialidase_non-viral"/>
    <property type="match status" value="1"/>
</dbReference>
<accession>A0A0E4H8M6</accession>
<gene>
    <name evidence="2" type="ORF">PRIO_2253</name>
</gene>
<dbReference type="PANTHER" id="PTHR43752">
    <property type="entry name" value="BNR/ASP-BOX REPEAT FAMILY PROTEIN"/>
    <property type="match status" value="1"/>
</dbReference>
<organism evidence="2 3">
    <name type="scientific">Paenibacillus riograndensis SBR5</name>
    <dbReference type="NCBI Taxonomy" id="1073571"/>
    <lineage>
        <taxon>Bacteria</taxon>
        <taxon>Bacillati</taxon>
        <taxon>Bacillota</taxon>
        <taxon>Bacilli</taxon>
        <taxon>Bacillales</taxon>
        <taxon>Paenibacillaceae</taxon>
        <taxon>Paenibacillus</taxon>
        <taxon>Paenibacillus sonchi group</taxon>
    </lineage>
</organism>
<reference evidence="3" key="1">
    <citation type="submission" date="2015-03" db="EMBL/GenBank/DDBJ databases">
        <authorList>
            <person name="Wibberg D."/>
        </authorList>
    </citation>
    <scope>NUCLEOTIDE SEQUENCE [LARGE SCALE GENOMIC DNA]</scope>
</reference>
<feature type="domain" description="Sialidase" evidence="1">
    <location>
        <begin position="49"/>
        <end position="350"/>
    </location>
</feature>
<dbReference type="SUPFAM" id="SSF50939">
    <property type="entry name" value="Sialidases"/>
    <property type="match status" value="1"/>
</dbReference>
<dbReference type="InterPro" id="IPR036278">
    <property type="entry name" value="Sialidase_sf"/>
</dbReference>
<dbReference type="RefSeq" id="WP_046502324.1">
    <property type="nucleotide sequence ID" value="NZ_LN831776.1"/>
</dbReference>
<proteinExistence type="predicted"/>
<dbReference type="HOGENOM" id="CLU_007128_0_0_9"/>
<dbReference type="PATRIC" id="fig|1073571.4.peg.2389"/>
<evidence type="ECO:0000259" key="1">
    <source>
        <dbReference type="Pfam" id="PF13088"/>
    </source>
</evidence>
<evidence type="ECO:0000313" key="2">
    <source>
        <dbReference type="EMBL" id="CQR54662.1"/>
    </source>
</evidence>
<dbReference type="PANTHER" id="PTHR43752:SF2">
    <property type="entry name" value="BNR_ASP-BOX REPEAT FAMILY PROTEIN"/>
    <property type="match status" value="1"/>
</dbReference>